<dbReference type="SUPFAM" id="SSF54593">
    <property type="entry name" value="Glyoxalase/Bleomycin resistance protein/Dihydroxybiphenyl dioxygenase"/>
    <property type="match status" value="1"/>
</dbReference>
<accession>A0A364L3K6</accession>
<dbReference type="Gene3D" id="3.10.180.10">
    <property type="entry name" value="2,3-Dihydroxybiphenyl 1,2-Dioxygenase, domain 1"/>
    <property type="match status" value="1"/>
</dbReference>
<dbReference type="OrthoDB" id="3257981at2759"/>
<comment type="caution">
    <text evidence="1">The sequence shown here is derived from an EMBL/GenBank/DDBJ whole genome shotgun (WGS) entry which is preliminary data.</text>
</comment>
<proteinExistence type="predicted"/>
<dbReference type="AlphaFoldDB" id="A0A364L3K6"/>
<dbReference type="STRING" id="1196081.A0A364L3K6"/>
<dbReference type="RefSeq" id="XP_040734911.1">
    <property type="nucleotide sequence ID" value="XM_040878990.1"/>
</dbReference>
<dbReference type="InterPro" id="IPR005197">
    <property type="entry name" value="Glyco_hydro_71"/>
</dbReference>
<dbReference type="InterPro" id="IPR029068">
    <property type="entry name" value="Glyas_Bleomycin-R_OHBP_Dase"/>
</dbReference>
<dbReference type="CDD" id="cd11577">
    <property type="entry name" value="GH71"/>
    <property type="match status" value="1"/>
</dbReference>
<organism evidence="1 2">
    <name type="scientific">Talaromyces amestolkiae</name>
    <dbReference type="NCBI Taxonomy" id="1196081"/>
    <lineage>
        <taxon>Eukaryota</taxon>
        <taxon>Fungi</taxon>
        <taxon>Dikarya</taxon>
        <taxon>Ascomycota</taxon>
        <taxon>Pezizomycotina</taxon>
        <taxon>Eurotiomycetes</taxon>
        <taxon>Eurotiomycetidae</taxon>
        <taxon>Eurotiales</taxon>
        <taxon>Trichocomaceae</taxon>
        <taxon>Talaromyces</taxon>
        <taxon>Talaromyces sect. Talaromyces</taxon>
    </lineage>
</organism>
<keyword evidence="2" id="KW-1185">Reference proteome</keyword>
<dbReference type="GO" id="GO:0051118">
    <property type="term" value="F:glucan endo-1,3-alpha-glucosidase activity"/>
    <property type="evidence" value="ECO:0007669"/>
    <property type="project" value="InterPro"/>
</dbReference>
<protein>
    <submittedName>
        <fullName evidence="1">Uncharacterized protein</fullName>
    </submittedName>
</protein>
<dbReference type="Pfam" id="PF03659">
    <property type="entry name" value="Glyco_hydro_71"/>
    <property type="match status" value="1"/>
</dbReference>
<gene>
    <name evidence="1" type="ORF">BHQ10_006407</name>
</gene>
<evidence type="ECO:0000313" key="2">
    <source>
        <dbReference type="Proteomes" id="UP000249363"/>
    </source>
</evidence>
<reference evidence="1 2" key="1">
    <citation type="journal article" date="2017" name="Biotechnol. Biofuels">
        <title>Differential beta-glucosidase expression as a function of carbon source availability in Talaromyces amestolkiae: a genomic and proteomic approach.</title>
        <authorList>
            <person name="de Eugenio L.I."/>
            <person name="Mendez-Liter J.A."/>
            <person name="Nieto-Dominguez M."/>
            <person name="Alonso L."/>
            <person name="Gil-Munoz J."/>
            <person name="Barriuso J."/>
            <person name="Prieto A."/>
            <person name="Martinez M.J."/>
        </authorList>
    </citation>
    <scope>NUCLEOTIDE SEQUENCE [LARGE SCALE GENOMIC DNA]</scope>
    <source>
        <strain evidence="1 2">CIB</strain>
    </source>
</reference>
<name>A0A364L3K6_TALAM</name>
<evidence type="ECO:0000313" key="1">
    <source>
        <dbReference type="EMBL" id="RAO70395.1"/>
    </source>
</evidence>
<dbReference type="Gene3D" id="3.20.20.80">
    <property type="entry name" value="Glycosidases"/>
    <property type="match status" value="1"/>
</dbReference>
<dbReference type="GeneID" id="63795623"/>
<dbReference type="EMBL" id="MIKG01000012">
    <property type="protein sequence ID" value="RAO70395.1"/>
    <property type="molecule type" value="Genomic_DNA"/>
</dbReference>
<sequence length="525" mass="57834">MTSTEASQDITDAIAAGFDGFALNTHTISSTDTWNTDAINFLLDAASGTSFKLFLSFDMSWGLDVSSLGSFLTQFSNHSQYYTTSDGRPWVSTYSGGSSVSNDQWNSEFIQPLVAQGVTPYFVPDFDDWSGYPTGFFDAFPVLDGAFSWESAWPGAGTVAANVSDGVDESLIEQAHAVGKVYMMRSDWYRIGETNLPERIAQILSLQPDFVEVITWNDAGESHYVGNFWPEQIAGTSEGDYANGYDHTGWQQVITPFINAYKNGATSVEQITTQSGSPEGAIWYRTLLTSASCASTITNYQQAEDAINFAVILPASDTAYTIEVYSNDALIGTFSGVEGLNYESVPGLQAGSGQSIRVLDGSGNVVKTANGTKDVLSESSDSSMCNWNYEYGETCWMEIPVTNAKRAIRFYRDVFQWDIDDEGYDQQVEGVERVHFFSKGNFRGSFQLVSEEQFFNMSEAFAGALSGESNGGRKEQQRRGPLLGVMSTFAVEDMDETLEKIVDRGGRVFQYVISVLFWTIFAQRD</sequence>
<dbReference type="Proteomes" id="UP000249363">
    <property type="component" value="Unassembled WGS sequence"/>
</dbReference>